<evidence type="ECO:0000313" key="7">
    <source>
        <dbReference type="EMBL" id="MRZ53676.1"/>
    </source>
</evidence>
<dbReference type="InterPro" id="IPR036866">
    <property type="entry name" value="RibonucZ/Hydroxyglut_hydro"/>
</dbReference>
<evidence type="ECO:0000313" key="4">
    <source>
        <dbReference type="EMBL" id="MDB9003575.1"/>
    </source>
</evidence>
<dbReference type="EMBL" id="WKMC01000001">
    <property type="protein sequence ID" value="MRZ49140.1"/>
    <property type="molecule type" value="Genomic_DNA"/>
</dbReference>
<reference evidence="10 11" key="1">
    <citation type="submission" date="2015-09" db="EMBL/GenBank/DDBJ databases">
        <authorList>
            <consortium name="Pathogen Informatics"/>
        </authorList>
    </citation>
    <scope>NUCLEOTIDE SEQUENCE [LARGE SCALE GENOMIC DNA]</scope>
    <source>
        <strain evidence="3 10">2789STDY5608822</strain>
        <strain evidence="2 11">2789STDY5608872</strain>
    </source>
</reference>
<dbReference type="EMBL" id="CYXP01000001">
    <property type="protein sequence ID" value="CUM78074.1"/>
    <property type="molecule type" value="Genomic_DNA"/>
</dbReference>
<protein>
    <submittedName>
        <fullName evidence="4">MBL fold metallo-hydrolase</fullName>
    </submittedName>
    <submittedName>
        <fullName evidence="2">Putative hydrolase</fullName>
    </submittedName>
</protein>
<reference evidence="9 12" key="2">
    <citation type="submission" date="2018-08" db="EMBL/GenBank/DDBJ databases">
        <title>A genome reference for cultivated species of the human gut microbiota.</title>
        <authorList>
            <person name="Zou Y."/>
            <person name="Xue W."/>
            <person name="Luo G."/>
        </authorList>
    </citation>
    <scope>NUCLEOTIDE SEQUENCE [LARGE SCALE GENOMIC DNA]</scope>
    <source>
        <strain evidence="9 12">AM30-4</strain>
    </source>
</reference>
<evidence type="ECO:0000313" key="6">
    <source>
        <dbReference type="EMBL" id="MRZ49140.1"/>
    </source>
</evidence>
<dbReference type="EMBL" id="JAQMPJ010000001">
    <property type="protein sequence ID" value="MDB9003575.1"/>
    <property type="molecule type" value="Genomic_DNA"/>
</dbReference>
<evidence type="ECO:0000313" key="16">
    <source>
        <dbReference type="Proteomes" id="UP000461276"/>
    </source>
</evidence>
<dbReference type="Proteomes" id="UP000284660">
    <property type="component" value="Unassembled WGS sequence"/>
</dbReference>
<evidence type="ECO:0000313" key="9">
    <source>
        <dbReference type="EMBL" id="RHD78231.1"/>
    </source>
</evidence>
<dbReference type="OrthoDB" id="9781189at2"/>
<dbReference type="Proteomes" id="UP000461276">
    <property type="component" value="Unassembled WGS sequence"/>
</dbReference>
<evidence type="ECO:0000313" key="12">
    <source>
        <dbReference type="Proteomes" id="UP000284660"/>
    </source>
</evidence>
<evidence type="ECO:0000313" key="11">
    <source>
        <dbReference type="Proteomes" id="UP000095591"/>
    </source>
</evidence>
<evidence type="ECO:0000313" key="15">
    <source>
        <dbReference type="Proteomes" id="UP000441609"/>
    </source>
</evidence>
<dbReference type="EMBL" id="QSJN01000001">
    <property type="protein sequence ID" value="RHD78231.1"/>
    <property type="molecule type" value="Genomic_DNA"/>
</dbReference>
<keyword evidence="2" id="KW-0378">Hydrolase</keyword>
<dbReference type="PANTHER" id="PTHR42663">
    <property type="entry name" value="HYDROLASE C777.06C-RELATED-RELATED"/>
    <property type="match status" value="1"/>
</dbReference>
<dbReference type="InterPro" id="IPR001279">
    <property type="entry name" value="Metallo-B-lactamas"/>
</dbReference>
<evidence type="ECO:0000313" key="8">
    <source>
        <dbReference type="EMBL" id="MSB72722.1"/>
    </source>
</evidence>
<dbReference type="EMBL" id="WKMY01000001">
    <property type="protein sequence ID" value="MRY92053.1"/>
    <property type="molecule type" value="Genomic_DNA"/>
</dbReference>
<dbReference type="Proteomes" id="UP000095455">
    <property type="component" value="Unassembled WGS sequence"/>
</dbReference>
<dbReference type="Gene3D" id="3.60.15.10">
    <property type="entry name" value="Ribonuclease Z/Hydroxyacylglutathione hydrolase-like"/>
    <property type="match status" value="1"/>
</dbReference>
<sequence length="251" mass="28645">MKIVFLGTGTSTGNPEIGCQCEVCTSKDPRDWRLRASILVETEGKRILIDCGPDFRWQMITNKIYHFDAVLVTHEHYDHVGGLDDLRPFGRYKDVDIYAEDNVVEAIKTRIPYVFREHKYPGVPNLVLHTIGTKPFEAAGVMITPIRVMHAKLPILGFRIGNMAYLTDLKYLPEEEYAKLENLDVLVIDALRKGEHQSHESLEEALANISRIQPKEAYLIHMSHRIGLHAVVEKELPPHVHYSYDGLTVTF</sequence>
<reference evidence="4" key="4">
    <citation type="submission" date="2023-01" db="EMBL/GenBank/DDBJ databases">
        <title>Human gut microbiome strain richness.</title>
        <authorList>
            <person name="Chen-Liaw A."/>
        </authorList>
    </citation>
    <scope>NUCLEOTIDE SEQUENCE</scope>
    <source>
        <strain evidence="4">RTP21484st1_E5_RTP21484_190118</strain>
    </source>
</reference>
<dbReference type="CDD" id="cd16279">
    <property type="entry name" value="metallo-hydrolase-like_MBL-fold"/>
    <property type="match status" value="1"/>
</dbReference>
<evidence type="ECO:0000313" key="5">
    <source>
        <dbReference type="EMBL" id="MRY92053.1"/>
    </source>
</evidence>
<dbReference type="OMA" id="CGPDFRQ"/>
<gene>
    <name evidence="2" type="primary">phnP</name>
    <name evidence="9" type="ORF">DW782_02765</name>
    <name evidence="3" type="ORF">ERS852380_02256</name>
    <name evidence="2" type="ORF">ERS852429_00539</name>
    <name evidence="6" type="ORF">GKD66_02550</name>
    <name evidence="5" type="ORF">GKD67_02120</name>
    <name evidence="7" type="ORF">GKD68_02775</name>
    <name evidence="8" type="ORF">GKD70_05350</name>
    <name evidence="4" type="ORF">PN599_00980</name>
</gene>
<dbReference type="Proteomes" id="UP000441358">
    <property type="component" value="Unassembled WGS sequence"/>
</dbReference>
<evidence type="ECO:0000259" key="1">
    <source>
        <dbReference type="SMART" id="SM00849"/>
    </source>
</evidence>
<dbReference type="EMBL" id="WKMO01000004">
    <property type="protein sequence ID" value="MSB72722.1"/>
    <property type="molecule type" value="Genomic_DNA"/>
</dbReference>
<dbReference type="GO" id="GO:0016787">
    <property type="term" value="F:hydrolase activity"/>
    <property type="evidence" value="ECO:0007669"/>
    <property type="project" value="UniProtKB-KW"/>
</dbReference>
<evidence type="ECO:0000313" key="3">
    <source>
        <dbReference type="EMBL" id="CUO41957.1"/>
    </source>
</evidence>
<reference evidence="13 14" key="3">
    <citation type="journal article" date="2019" name="Nat. Med.">
        <title>A library of human gut bacterial isolates paired with longitudinal multiomics data enables mechanistic microbiome research.</title>
        <authorList>
            <person name="Poyet M."/>
            <person name="Groussin M."/>
            <person name="Gibbons S.M."/>
            <person name="Avila-Pacheco J."/>
            <person name="Jiang X."/>
            <person name="Kearney S.M."/>
            <person name="Perrotta A.R."/>
            <person name="Berdy B."/>
            <person name="Zhao S."/>
            <person name="Lieberman T.D."/>
            <person name="Swanson P.K."/>
            <person name="Smith M."/>
            <person name="Roesemann S."/>
            <person name="Alexander J.E."/>
            <person name="Rich S.A."/>
            <person name="Livny J."/>
            <person name="Vlamakis H."/>
            <person name="Clish C."/>
            <person name="Bullock K."/>
            <person name="Deik A."/>
            <person name="Scott J."/>
            <person name="Pierce K.A."/>
            <person name="Xavier R.J."/>
            <person name="Alm E.J."/>
        </authorList>
    </citation>
    <scope>NUCLEOTIDE SEQUENCE [LARGE SCALE GENOMIC DNA]</scope>
    <source>
        <strain evidence="7 13">BIOML-A2</strain>
        <strain evidence="8 15">BIOML-A20</strain>
        <strain evidence="6 14">BIOML-A32</strain>
        <strain evidence="5 16">BIOML-A9</strain>
    </source>
</reference>
<evidence type="ECO:0000313" key="2">
    <source>
        <dbReference type="EMBL" id="CUM78074.1"/>
    </source>
</evidence>
<proteinExistence type="predicted"/>
<dbReference type="Proteomes" id="UP000095591">
    <property type="component" value="Unassembled WGS sequence"/>
</dbReference>
<feature type="domain" description="Metallo-beta-lactamase" evidence="1">
    <location>
        <begin position="34"/>
        <end position="221"/>
    </location>
</feature>
<dbReference type="EMBL" id="CYYK01000007">
    <property type="protein sequence ID" value="CUO41957.1"/>
    <property type="molecule type" value="Genomic_DNA"/>
</dbReference>
<dbReference type="Proteomes" id="UP001210126">
    <property type="component" value="Unassembled WGS sequence"/>
</dbReference>
<dbReference type="Proteomes" id="UP000432516">
    <property type="component" value="Unassembled WGS sequence"/>
</dbReference>
<name>A0A173RJ96_PARDI</name>
<dbReference type="NCBIfam" id="NF002553">
    <property type="entry name" value="PRK02113.1"/>
    <property type="match status" value="1"/>
</dbReference>
<accession>A0A173RJ96</accession>
<dbReference type="Proteomes" id="UP000441609">
    <property type="component" value="Unassembled WGS sequence"/>
</dbReference>
<dbReference type="AlphaFoldDB" id="A0A173RJ96"/>
<dbReference type="EMBL" id="WKNE01000002">
    <property type="protein sequence ID" value="MRZ53676.1"/>
    <property type="molecule type" value="Genomic_DNA"/>
</dbReference>
<organism evidence="2 11">
    <name type="scientific">Parabacteroides distasonis</name>
    <dbReference type="NCBI Taxonomy" id="823"/>
    <lineage>
        <taxon>Bacteria</taxon>
        <taxon>Pseudomonadati</taxon>
        <taxon>Bacteroidota</taxon>
        <taxon>Bacteroidia</taxon>
        <taxon>Bacteroidales</taxon>
        <taxon>Tannerellaceae</taxon>
        <taxon>Parabacteroides</taxon>
    </lineage>
</organism>
<evidence type="ECO:0000313" key="14">
    <source>
        <dbReference type="Proteomes" id="UP000441358"/>
    </source>
</evidence>
<dbReference type="RefSeq" id="WP_005856841.1">
    <property type="nucleotide sequence ID" value="NZ_BQOC01000001.1"/>
</dbReference>
<dbReference type="Pfam" id="PF12706">
    <property type="entry name" value="Lactamase_B_2"/>
    <property type="match status" value="1"/>
</dbReference>
<dbReference type="SMART" id="SM00849">
    <property type="entry name" value="Lactamase_B"/>
    <property type="match status" value="1"/>
</dbReference>
<evidence type="ECO:0000313" key="13">
    <source>
        <dbReference type="Proteomes" id="UP000432516"/>
    </source>
</evidence>
<evidence type="ECO:0000313" key="10">
    <source>
        <dbReference type="Proteomes" id="UP000095455"/>
    </source>
</evidence>
<dbReference type="PANTHER" id="PTHR42663:SF6">
    <property type="entry name" value="HYDROLASE C777.06C-RELATED"/>
    <property type="match status" value="1"/>
</dbReference>
<dbReference type="SUPFAM" id="SSF56281">
    <property type="entry name" value="Metallo-hydrolase/oxidoreductase"/>
    <property type="match status" value="1"/>
</dbReference>